<protein>
    <submittedName>
        <fullName evidence="1">Uncharacterized protein</fullName>
    </submittedName>
</protein>
<evidence type="ECO:0000313" key="2">
    <source>
        <dbReference type="Proteomes" id="UP000655410"/>
    </source>
</evidence>
<gene>
    <name evidence="1" type="ORF">GCM10011584_08870</name>
</gene>
<reference evidence="2" key="1">
    <citation type="journal article" date="2019" name="Int. J. Syst. Evol. Microbiol.">
        <title>The Global Catalogue of Microorganisms (GCM) 10K type strain sequencing project: providing services to taxonomists for standard genome sequencing and annotation.</title>
        <authorList>
            <consortium name="The Broad Institute Genomics Platform"/>
            <consortium name="The Broad Institute Genome Sequencing Center for Infectious Disease"/>
            <person name="Wu L."/>
            <person name="Ma J."/>
        </authorList>
    </citation>
    <scope>NUCLEOTIDE SEQUENCE [LARGE SCALE GENOMIC DNA]</scope>
    <source>
        <strain evidence="2">CGMCC 4.7371</strain>
    </source>
</reference>
<accession>A0ABQ2N911</accession>
<dbReference type="EMBL" id="BMNI01000001">
    <property type="protein sequence ID" value="GGO86476.1"/>
    <property type="molecule type" value="Genomic_DNA"/>
</dbReference>
<evidence type="ECO:0000313" key="1">
    <source>
        <dbReference type="EMBL" id="GGO86476.1"/>
    </source>
</evidence>
<organism evidence="1 2">
    <name type="scientific">Nocardioides phosphati</name>
    <dbReference type="NCBI Taxonomy" id="1867775"/>
    <lineage>
        <taxon>Bacteria</taxon>
        <taxon>Bacillati</taxon>
        <taxon>Actinomycetota</taxon>
        <taxon>Actinomycetes</taxon>
        <taxon>Propionibacteriales</taxon>
        <taxon>Nocardioidaceae</taxon>
        <taxon>Nocardioides</taxon>
    </lineage>
</organism>
<dbReference type="Proteomes" id="UP000655410">
    <property type="component" value="Unassembled WGS sequence"/>
</dbReference>
<keyword evidence="2" id="KW-1185">Reference proteome</keyword>
<sequence length="147" mass="16061">MTDEIPPLTRPEDMPPVRTQADLHRHFRALMGRLGFSRTSLWLAFFDEDGHSLPMLQEIDDLPELPSVDDLASLMRLCDYVLGIAGVPDGRVGFLLSRPGGPGVSAYDRAWASGLTTAARECGVRAFAVHLANDVELRAFTPDDAVA</sequence>
<comment type="caution">
    <text evidence="1">The sequence shown here is derived from an EMBL/GenBank/DDBJ whole genome shotgun (WGS) entry which is preliminary data.</text>
</comment>
<proteinExistence type="predicted"/>
<name>A0ABQ2N911_9ACTN</name>
<dbReference type="RefSeq" id="WP_188782729.1">
    <property type="nucleotide sequence ID" value="NZ_BMNI01000001.1"/>
</dbReference>